<proteinExistence type="predicted"/>
<evidence type="ECO:0000313" key="1">
    <source>
        <dbReference type="EnsemblPlants" id="TuG1812G0100004606.01.T01"/>
    </source>
</evidence>
<keyword evidence="2" id="KW-1185">Reference proteome</keyword>
<reference evidence="1" key="2">
    <citation type="submission" date="2018-03" db="EMBL/GenBank/DDBJ databases">
        <title>The Triticum urartu genome reveals the dynamic nature of wheat genome evolution.</title>
        <authorList>
            <person name="Ling H."/>
            <person name="Ma B."/>
            <person name="Shi X."/>
            <person name="Liu H."/>
            <person name="Dong L."/>
            <person name="Sun H."/>
            <person name="Cao Y."/>
            <person name="Gao Q."/>
            <person name="Zheng S."/>
            <person name="Li Y."/>
            <person name="Yu Y."/>
            <person name="Du H."/>
            <person name="Qi M."/>
            <person name="Li Y."/>
            <person name="Yu H."/>
            <person name="Cui Y."/>
            <person name="Wang N."/>
            <person name="Chen C."/>
            <person name="Wu H."/>
            <person name="Zhao Y."/>
            <person name="Zhang J."/>
            <person name="Li Y."/>
            <person name="Zhou W."/>
            <person name="Zhang B."/>
            <person name="Hu W."/>
            <person name="Eijk M."/>
            <person name="Tang J."/>
            <person name="Witsenboer H."/>
            <person name="Zhao S."/>
            <person name="Li Z."/>
            <person name="Zhang A."/>
            <person name="Wang D."/>
            <person name="Liang C."/>
        </authorList>
    </citation>
    <scope>NUCLEOTIDE SEQUENCE [LARGE SCALE GENOMIC DNA]</scope>
    <source>
        <strain evidence="1">cv. G1812</strain>
    </source>
</reference>
<accession>A0A8R7TAW4</accession>
<dbReference type="Gramene" id="TuG1812G0100004606.01.T01">
    <property type="protein sequence ID" value="TuG1812G0100004606.01.T01"/>
    <property type="gene ID" value="TuG1812G0100004606.01"/>
</dbReference>
<reference evidence="2" key="1">
    <citation type="journal article" date="2013" name="Nature">
        <title>Draft genome of the wheat A-genome progenitor Triticum urartu.</title>
        <authorList>
            <person name="Ling H.Q."/>
            <person name="Zhao S."/>
            <person name="Liu D."/>
            <person name="Wang J."/>
            <person name="Sun H."/>
            <person name="Zhang C."/>
            <person name="Fan H."/>
            <person name="Li D."/>
            <person name="Dong L."/>
            <person name="Tao Y."/>
            <person name="Gao C."/>
            <person name="Wu H."/>
            <person name="Li Y."/>
            <person name="Cui Y."/>
            <person name="Guo X."/>
            <person name="Zheng S."/>
            <person name="Wang B."/>
            <person name="Yu K."/>
            <person name="Liang Q."/>
            <person name="Yang W."/>
            <person name="Lou X."/>
            <person name="Chen J."/>
            <person name="Feng M."/>
            <person name="Jian J."/>
            <person name="Zhang X."/>
            <person name="Luo G."/>
            <person name="Jiang Y."/>
            <person name="Liu J."/>
            <person name="Wang Z."/>
            <person name="Sha Y."/>
            <person name="Zhang B."/>
            <person name="Wu H."/>
            <person name="Tang D."/>
            <person name="Shen Q."/>
            <person name="Xue P."/>
            <person name="Zou S."/>
            <person name="Wang X."/>
            <person name="Liu X."/>
            <person name="Wang F."/>
            <person name="Yang Y."/>
            <person name="An X."/>
            <person name="Dong Z."/>
            <person name="Zhang K."/>
            <person name="Zhang X."/>
            <person name="Luo M.C."/>
            <person name="Dvorak J."/>
            <person name="Tong Y."/>
            <person name="Wang J."/>
            <person name="Yang H."/>
            <person name="Li Z."/>
            <person name="Wang D."/>
            <person name="Zhang A."/>
            <person name="Wang J."/>
        </authorList>
    </citation>
    <scope>NUCLEOTIDE SEQUENCE</scope>
    <source>
        <strain evidence="2">cv. G1812</strain>
    </source>
</reference>
<name>A0A8R7TAW4_TRIUA</name>
<dbReference type="AlphaFoldDB" id="A0A8R7TAW4"/>
<protein>
    <submittedName>
        <fullName evidence="1">Uncharacterized protein</fullName>
    </submittedName>
</protein>
<reference evidence="1" key="3">
    <citation type="submission" date="2022-06" db="UniProtKB">
        <authorList>
            <consortium name="EnsemblPlants"/>
        </authorList>
    </citation>
    <scope>IDENTIFICATION</scope>
</reference>
<dbReference type="EnsemblPlants" id="TuG1812G0100004606.01.T01">
    <property type="protein sequence ID" value="TuG1812G0100004606.01.T01"/>
    <property type="gene ID" value="TuG1812G0100004606.01"/>
</dbReference>
<sequence>MVARIGWRGPGSVTRTEEDLDTRKNQLTGVVVASLQNLSHHTFCKPVFHHCLQSRTTCQKTEMPKFKLYSNRNIIHTLHLDA</sequence>
<organism evidence="1 2">
    <name type="scientific">Triticum urartu</name>
    <name type="common">Red wild einkorn</name>
    <name type="synonym">Crithodium urartu</name>
    <dbReference type="NCBI Taxonomy" id="4572"/>
    <lineage>
        <taxon>Eukaryota</taxon>
        <taxon>Viridiplantae</taxon>
        <taxon>Streptophyta</taxon>
        <taxon>Embryophyta</taxon>
        <taxon>Tracheophyta</taxon>
        <taxon>Spermatophyta</taxon>
        <taxon>Magnoliopsida</taxon>
        <taxon>Liliopsida</taxon>
        <taxon>Poales</taxon>
        <taxon>Poaceae</taxon>
        <taxon>BOP clade</taxon>
        <taxon>Pooideae</taxon>
        <taxon>Triticodae</taxon>
        <taxon>Triticeae</taxon>
        <taxon>Triticinae</taxon>
        <taxon>Triticum</taxon>
    </lineage>
</organism>
<dbReference type="Proteomes" id="UP000015106">
    <property type="component" value="Chromosome 1"/>
</dbReference>
<evidence type="ECO:0000313" key="2">
    <source>
        <dbReference type="Proteomes" id="UP000015106"/>
    </source>
</evidence>